<reference evidence="7" key="1">
    <citation type="submission" date="2021-01" db="UniProtKB">
        <authorList>
            <consortium name="EnsemblMetazoa"/>
        </authorList>
    </citation>
    <scope>IDENTIFICATION</scope>
</reference>
<evidence type="ECO:0000256" key="3">
    <source>
        <dbReference type="SAM" id="MobiDB-lite"/>
    </source>
</evidence>
<keyword evidence="1" id="KW-0596">Phosphopantetheine</keyword>
<evidence type="ECO:0000313" key="7">
    <source>
        <dbReference type="EnsemblMetazoa" id="XP_031778152"/>
    </source>
</evidence>
<accession>A0A7M7PXJ6</accession>
<evidence type="ECO:0000256" key="1">
    <source>
        <dbReference type="ARBA" id="ARBA00022450"/>
    </source>
</evidence>
<evidence type="ECO:0008006" key="9">
    <source>
        <dbReference type="Google" id="ProtNLM"/>
    </source>
</evidence>
<dbReference type="AlphaFoldDB" id="A0A7M7PXJ6"/>
<dbReference type="Gene3D" id="1.10.1200.10">
    <property type="entry name" value="ACP-like"/>
    <property type="match status" value="1"/>
</dbReference>
<protein>
    <recommendedName>
        <fullName evidence="9">Ebony</fullName>
    </recommendedName>
</protein>
<proteinExistence type="predicted"/>
<evidence type="ECO:0000259" key="5">
    <source>
        <dbReference type="Pfam" id="PF00550"/>
    </source>
</evidence>
<feature type="domain" description="Carrier" evidence="5">
    <location>
        <begin position="562"/>
        <end position="620"/>
    </location>
</feature>
<feature type="region of interest" description="Disordered" evidence="3">
    <location>
        <begin position="1"/>
        <end position="21"/>
    </location>
</feature>
<dbReference type="PANTHER" id="PTHR44845">
    <property type="entry name" value="CARRIER DOMAIN-CONTAINING PROTEIN"/>
    <property type="match status" value="1"/>
</dbReference>
<sequence>MMEASTGQSVLTGESTKSDGSSFFSLLKRSVSENPERIALLFEDDEGHQKSLSYKALDETSNRIANLLRRYSKRRDGIIAVSLKPSEKLPLILLSILKAGISYLPIDVEFPVDRVQLILRDAQPVLCILEETADSSVYNDVLTLTVNDVLLRSEHESVEIAVDENIFKIAIILYTSGSTGTPKGVRLPYTALLNRLAWQWKTLPYASDEDFCIFKTALTFVDSVCEIWGPLLQGRTLVVISRHVTKDPERFTAALNKYKIQRIVLVPSLLKSLLIFLRLQDKRSLGSLKLWVCSGETLVASLVQEFFNWFMDEKKTIANFYGSTEIMGDVTYHLINKDDPYLKEGKIPIGKPVDNCIVYIVDQQLHLVAPGEVGELLIAGKNLADGYIHDSNSHKFMQNPFSSKSDFLKVFRTGDFARISDGLLFYEGRQDTQVKIRGYRVDLSEIEKAVVKLPVVKDAVVLAFTSDTSEQVLLCFIVPKQTDKSVDAKDIKQLLEQSLVSYMIPEIILTDNIPLLINGKTDRQKLLGFYKNSKINGEAEKIDFNYNNVPITHMMKAKILFSTIASTIGISDKRKISVDSNFYELGGNSLNSVYTVLKLREKGFHIGITDFITSKSIKDILFKLEVDSSSETNEDVNPQQYVLEMLNDSHKKEVINMITESFITKADLERWLLPDINKEDYTVLMEQLWVPLLEKNFSFVLKSPNNELVSVALNFDARDEPEVVIHSKLNIIFDFLEHIEQPVREQQLPKGKNKIFHTFMMATGNELAASENVIVMRLMEQHCLEVAKKNNFAGILTTNTSPLTQQLGTDVFNYKVMLDYQVNRYVTPEGSKPFAKAPDDQRAVVSWKEINYSK</sequence>
<dbReference type="Gene3D" id="3.40.50.12780">
    <property type="entry name" value="N-terminal domain of ligase-like"/>
    <property type="match status" value="1"/>
</dbReference>
<dbReference type="InterPro" id="IPR036736">
    <property type="entry name" value="ACP-like_sf"/>
</dbReference>
<dbReference type="Proteomes" id="UP000002358">
    <property type="component" value="Chromosome 1"/>
</dbReference>
<dbReference type="Pfam" id="PF00550">
    <property type="entry name" value="PP-binding"/>
    <property type="match status" value="1"/>
</dbReference>
<name>A0A7M7PXJ6_NASVI</name>
<dbReference type="InterPro" id="IPR009081">
    <property type="entry name" value="PP-bd_ACP"/>
</dbReference>
<dbReference type="InterPro" id="IPR025110">
    <property type="entry name" value="AMP-bd_C"/>
</dbReference>
<dbReference type="SMR" id="A0A7M7PXJ6"/>
<dbReference type="InterPro" id="IPR042099">
    <property type="entry name" value="ANL_N_sf"/>
</dbReference>
<dbReference type="PROSITE" id="PS00455">
    <property type="entry name" value="AMP_BINDING"/>
    <property type="match status" value="1"/>
</dbReference>
<dbReference type="EnsemblMetazoa" id="XM_031922292">
    <property type="protein sequence ID" value="XP_031778152"/>
    <property type="gene ID" value="LOC100679908"/>
</dbReference>
<keyword evidence="8" id="KW-1185">Reference proteome</keyword>
<feature type="domain" description="AMP-binding enzyme C-terminal" evidence="6">
    <location>
        <begin position="445"/>
        <end position="520"/>
    </location>
</feature>
<dbReference type="OrthoDB" id="416786at2759"/>
<dbReference type="SUPFAM" id="SSF56801">
    <property type="entry name" value="Acetyl-CoA synthetase-like"/>
    <property type="match status" value="1"/>
</dbReference>
<dbReference type="Pfam" id="PF00501">
    <property type="entry name" value="AMP-binding"/>
    <property type="match status" value="1"/>
</dbReference>
<dbReference type="InterPro" id="IPR045851">
    <property type="entry name" value="AMP-bd_C_sf"/>
</dbReference>
<evidence type="ECO:0000259" key="4">
    <source>
        <dbReference type="Pfam" id="PF00501"/>
    </source>
</evidence>
<dbReference type="InterPro" id="IPR020845">
    <property type="entry name" value="AMP-binding_CS"/>
</dbReference>
<evidence type="ECO:0000256" key="2">
    <source>
        <dbReference type="ARBA" id="ARBA00022553"/>
    </source>
</evidence>
<dbReference type="Gene3D" id="3.30.300.30">
    <property type="match status" value="1"/>
</dbReference>
<evidence type="ECO:0000313" key="8">
    <source>
        <dbReference type="Proteomes" id="UP000002358"/>
    </source>
</evidence>
<dbReference type="SUPFAM" id="SSF47336">
    <property type="entry name" value="ACP-like"/>
    <property type="match status" value="1"/>
</dbReference>
<keyword evidence="2" id="KW-0597">Phosphoprotein</keyword>
<evidence type="ECO:0000259" key="6">
    <source>
        <dbReference type="Pfam" id="PF13193"/>
    </source>
</evidence>
<organism evidence="7 8">
    <name type="scientific">Nasonia vitripennis</name>
    <name type="common">Parasitic wasp</name>
    <dbReference type="NCBI Taxonomy" id="7425"/>
    <lineage>
        <taxon>Eukaryota</taxon>
        <taxon>Metazoa</taxon>
        <taxon>Ecdysozoa</taxon>
        <taxon>Arthropoda</taxon>
        <taxon>Hexapoda</taxon>
        <taxon>Insecta</taxon>
        <taxon>Pterygota</taxon>
        <taxon>Neoptera</taxon>
        <taxon>Endopterygota</taxon>
        <taxon>Hymenoptera</taxon>
        <taxon>Apocrita</taxon>
        <taxon>Proctotrupomorpha</taxon>
        <taxon>Chalcidoidea</taxon>
        <taxon>Pteromalidae</taxon>
        <taxon>Pteromalinae</taxon>
        <taxon>Nasonia</taxon>
    </lineage>
</organism>
<feature type="domain" description="AMP-dependent synthetase/ligase" evidence="4">
    <location>
        <begin position="28"/>
        <end position="387"/>
    </location>
</feature>
<dbReference type="Pfam" id="PF13193">
    <property type="entry name" value="AMP-binding_C"/>
    <property type="match status" value="1"/>
</dbReference>
<dbReference type="Gene3D" id="3.40.630.30">
    <property type="match status" value="1"/>
</dbReference>
<dbReference type="InterPro" id="IPR000873">
    <property type="entry name" value="AMP-dep_synth/lig_dom"/>
</dbReference>
<dbReference type="PANTHER" id="PTHR44845:SF6">
    <property type="entry name" value="BETA-ALANINE-ACTIVATING ENZYME"/>
    <property type="match status" value="1"/>
</dbReference>
<dbReference type="CDD" id="cd05930">
    <property type="entry name" value="A_NRPS"/>
    <property type="match status" value="1"/>
</dbReference>
<gene>
    <name evidence="7" type="primary">100679908</name>
</gene>